<dbReference type="Proteomes" id="UP000054217">
    <property type="component" value="Unassembled WGS sequence"/>
</dbReference>
<dbReference type="EMBL" id="KN831971">
    <property type="protein sequence ID" value="KIO04421.1"/>
    <property type="molecule type" value="Genomic_DNA"/>
</dbReference>
<accession>A0A0C3P9D5</accession>
<proteinExistence type="predicted"/>
<name>A0A0C3P9D5_PISTI</name>
<dbReference type="InParanoid" id="A0A0C3P9D5"/>
<gene>
    <name evidence="1" type="ORF">M404DRAFT_1000540</name>
</gene>
<sequence>MWPRPIALTPSFTLALADSNRFIHTFERWFHTSPVICPQLDALSHSKALMFIFDQ</sequence>
<organism evidence="1 2">
    <name type="scientific">Pisolithus tinctorius Marx 270</name>
    <dbReference type="NCBI Taxonomy" id="870435"/>
    <lineage>
        <taxon>Eukaryota</taxon>
        <taxon>Fungi</taxon>
        <taxon>Dikarya</taxon>
        <taxon>Basidiomycota</taxon>
        <taxon>Agaricomycotina</taxon>
        <taxon>Agaricomycetes</taxon>
        <taxon>Agaricomycetidae</taxon>
        <taxon>Boletales</taxon>
        <taxon>Sclerodermatineae</taxon>
        <taxon>Pisolithaceae</taxon>
        <taxon>Pisolithus</taxon>
    </lineage>
</organism>
<reference evidence="1 2" key="1">
    <citation type="submission" date="2014-04" db="EMBL/GenBank/DDBJ databases">
        <authorList>
            <consortium name="DOE Joint Genome Institute"/>
            <person name="Kuo A."/>
            <person name="Kohler A."/>
            <person name="Costa M.D."/>
            <person name="Nagy L.G."/>
            <person name="Floudas D."/>
            <person name="Copeland A."/>
            <person name="Barry K.W."/>
            <person name="Cichocki N."/>
            <person name="Veneault-Fourrey C."/>
            <person name="LaButti K."/>
            <person name="Lindquist E.A."/>
            <person name="Lipzen A."/>
            <person name="Lundell T."/>
            <person name="Morin E."/>
            <person name="Murat C."/>
            <person name="Sun H."/>
            <person name="Tunlid A."/>
            <person name="Henrissat B."/>
            <person name="Grigoriev I.V."/>
            <person name="Hibbett D.S."/>
            <person name="Martin F."/>
            <person name="Nordberg H.P."/>
            <person name="Cantor M.N."/>
            <person name="Hua S.X."/>
        </authorList>
    </citation>
    <scope>NUCLEOTIDE SEQUENCE [LARGE SCALE GENOMIC DNA]</scope>
    <source>
        <strain evidence="1 2">Marx 270</strain>
    </source>
</reference>
<evidence type="ECO:0000313" key="2">
    <source>
        <dbReference type="Proteomes" id="UP000054217"/>
    </source>
</evidence>
<evidence type="ECO:0000313" key="1">
    <source>
        <dbReference type="EMBL" id="KIO04421.1"/>
    </source>
</evidence>
<keyword evidence="2" id="KW-1185">Reference proteome</keyword>
<reference evidence="2" key="2">
    <citation type="submission" date="2015-01" db="EMBL/GenBank/DDBJ databases">
        <title>Evolutionary Origins and Diversification of the Mycorrhizal Mutualists.</title>
        <authorList>
            <consortium name="DOE Joint Genome Institute"/>
            <consortium name="Mycorrhizal Genomics Consortium"/>
            <person name="Kohler A."/>
            <person name="Kuo A."/>
            <person name="Nagy L.G."/>
            <person name="Floudas D."/>
            <person name="Copeland A."/>
            <person name="Barry K.W."/>
            <person name="Cichocki N."/>
            <person name="Veneault-Fourrey C."/>
            <person name="LaButti K."/>
            <person name="Lindquist E.A."/>
            <person name="Lipzen A."/>
            <person name="Lundell T."/>
            <person name="Morin E."/>
            <person name="Murat C."/>
            <person name="Riley R."/>
            <person name="Ohm R."/>
            <person name="Sun H."/>
            <person name="Tunlid A."/>
            <person name="Henrissat B."/>
            <person name="Grigoriev I.V."/>
            <person name="Hibbett D.S."/>
            <person name="Martin F."/>
        </authorList>
    </citation>
    <scope>NUCLEOTIDE SEQUENCE [LARGE SCALE GENOMIC DNA]</scope>
    <source>
        <strain evidence="2">Marx 270</strain>
    </source>
</reference>
<dbReference type="AlphaFoldDB" id="A0A0C3P9D5"/>
<protein>
    <submittedName>
        <fullName evidence="1">Uncharacterized protein</fullName>
    </submittedName>
</protein>
<dbReference type="HOGENOM" id="CLU_3033359_0_0_1"/>